<evidence type="ECO:0000256" key="6">
    <source>
        <dbReference type="ARBA" id="ARBA00022840"/>
    </source>
</evidence>
<comment type="similarity">
    <text evidence="2 9">Belongs to the RecN family.</text>
</comment>
<evidence type="ECO:0000313" key="13">
    <source>
        <dbReference type="Proteomes" id="UP000005695"/>
    </source>
</evidence>
<keyword evidence="5 9" id="KW-0227">DNA damage</keyword>
<evidence type="ECO:0000256" key="3">
    <source>
        <dbReference type="ARBA" id="ARBA00021315"/>
    </source>
</evidence>
<comment type="caution">
    <text evidence="12">The sequence shown here is derived from an EMBL/GenBank/DDBJ whole genome shotgun (WGS) entry which is preliminary data.</text>
</comment>
<dbReference type="Proteomes" id="UP000005695">
    <property type="component" value="Unassembled WGS sequence"/>
</dbReference>
<proteinExistence type="inferred from homology"/>
<dbReference type="Gene3D" id="3.40.50.300">
    <property type="entry name" value="P-loop containing nucleotide triphosphate hydrolases"/>
    <property type="match status" value="2"/>
</dbReference>
<sequence length="557" mass="61770">MLTDLSIKNLAVIEQLQVNFGPGFNVLSGETGAGKSIIIDAMGLLLGQRVRSDLVRTGEETANVEAVFSLQQQPGVRQLLQEMDFDDDDELVIRRSLSRQGKNRVYVNGAMATLAQLQQLTAPMLAIFGQHDQQQLQRVENHLRLLDGFGQCQELLGDYQHHYRQWLTLQKQLETLQQSERDRADRIDLLSFQHQEITAAALQSGEDEELAAERLRLQHAERLYAGCQQGYERLYADQGAVCEQLGSVNQVLEGLVEVEPKLLGPVEAMRDALFGLEDAAGQLRQLADDVVFDEQRQAEVEERLALITTLQRKYHAEIDGILAYADDIEQELEQLRNSAATMEQLEAQIGEVHSQMMTMGQKLTSLRQQAAQSLKQAMEEELAGLAMANACFEARLTTCEAGLLGLEKAEFYFSANPGQEPRPLSSTASGGELSRIMLALRKVAPRADSLTTMIFDEVDAGIGGVAASAVGERLCAVAEGHQVLCITHLPQVAAYADVQYRVEKLVENNQTSTRLVCLNDEERVQELARMLGGAQLSSQTVSHARDLLQRSRRPSLF</sequence>
<dbReference type="SUPFAM" id="SSF52540">
    <property type="entry name" value="P-loop containing nucleoside triphosphate hydrolases"/>
    <property type="match status" value="2"/>
</dbReference>
<dbReference type="InterPro" id="IPR027417">
    <property type="entry name" value="P-loop_NTPase"/>
</dbReference>
<dbReference type="RefSeq" id="WP_006000922.1">
    <property type="nucleotide sequence ID" value="NZ_AAEW02000010.1"/>
</dbReference>
<dbReference type="GO" id="GO:0009432">
    <property type="term" value="P:SOS response"/>
    <property type="evidence" value="ECO:0007669"/>
    <property type="project" value="TreeGrafter"/>
</dbReference>
<keyword evidence="6" id="KW-0067">ATP-binding</keyword>
<dbReference type="PANTHER" id="PTHR11059">
    <property type="entry name" value="DNA REPAIR PROTEIN RECN"/>
    <property type="match status" value="1"/>
</dbReference>
<dbReference type="EMBL" id="AAEW02000010">
    <property type="protein sequence ID" value="EAT15538.1"/>
    <property type="molecule type" value="Genomic_DNA"/>
</dbReference>
<organism evidence="12 13">
    <name type="scientific">Desulfuromonas acetoxidans (strain DSM 684 / 11070)</name>
    <dbReference type="NCBI Taxonomy" id="281689"/>
    <lineage>
        <taxon>Bacteria</taxon>
        <taxon>Pseudomonadati</taxon>
        <taxon>Thermodesulfobacteriota</taxon>
        <taxon>Desulfuromonadia</taxon>
        <taxon>Desulfuromonadales</taxon>
        <taxon>Desulfuromonadaceae</taxon>
        <taxon>Desulfuromonas</taxon>
    </lineage>
</organism>
<evidence type="ECO:0000256" key="2">
    <source>
        <dbReference type="ARBA" id="ARBA00009441"/>
    </source>
</evidence>
<evidence type="ECO:0000256" key="7">
    <source>
        <dbReference type="ARBA" id="ARBA00023204"/>
    </source>
</evidence>
<dbReference type="GO" id="GO:0006310">
    <property type="term" value="P:DNA recombination"/>
    <property type="evidence" value="ECO:0007669"/>
    <property type="project" value="InterPro"/>
</dbReference>
<dbReference type="OrthoDB" id="9806954at2"/>
<dbReference type="GO" id="GO:0006281">
    <property type="term" value="P:DNA repair"/>
    <property type="evidence" value="ECO:0007669"/>
    <property type="project" value="UniProtKB-KW"/>
</dbReference>
<evidence type="ECO:0000256" key="9">
    <source>
        <dbReference type="PIRNR" id="PIRNR003128"/>
    </source>
</evidence>
<dbReference type="FunFam" id="3.40.50.300:FF:000356">
    <property type="entry name" value="DNA repair protein RecN"/>
    <property type="match status" value="1"/>
</dbReference>
<comment type="function">
    <text evidence="1 9">May be involved in recombinational repair of damaged DNA.</text>
</comment>
<evidence type="ECO:0000256" key="1">
    <source>
        <dbReference type="ARBA" id="ARBA00003618"/>
    </source>
</evidence>
<name>Q1JYV6_DESA6</name>
<evidence type="ECO:0000256" key="4">
    <source>
        <dbReference type="ARBA" id="ARBA00022741"/>
    </source>
</evidence>
<dbReference type="NCBIfam" id="NF008121">
    <property type="entry name" value="PRK10869.1"/>
    <property type="match status" value="1"/>
</dbReference>
<evidence type="ECO:0000259" key="11">
    <source>
        <dbReference type="Pfam" id="PF02463"/>
    </source>
</evidence>
<dbReference type="InterPro" id="IPR003395">
    <property type="entry name" value="RecF/RecN/SMC_N"/>
</dbReference>
<evidence type="ECO:0000256" key="8">
    <source>
        <dbReference type="ARBA" id="ARBA00033408"/>
    </source>
</evidence>
<dbReference type="PANTHER" id="PTHR11059:SF0">
    <property type="entry name" value="DNA REPAIR PROTEIN RECN"/>
    <property type="match status" value="1"/>
</dbReference>
<dbReference type="GO" id="GO:0043590">
    <property type="term" value="C:bacterial nucleoid"/>
    <property type="evidence" value="ECO:0007669"/>
    <property type="project" value="TreeGrafter"/>
</dbReference>
<dbReference type="AlphaFoldDB" id="Q1JYV6"/>
<keyword evidence="4" id="KW-0547">Nucleotide-binding</keyword>
<keyword evidence="7 9" id="KW-0234">DNA repair</keyword>
<dbReference type="CDD" id="cd03241">
    <property type="entry name" value="ABC_RecN"/>
    <property type="match status" value="2"/>
</dbReference>
<dbReference type="PIRSF" id="PIRSF003128">
    <property type="entry name" value="RecN"/>
    <property type="match status" value="1"/>
</dbReference>
<evidence type="ECO:0000256" key="10">
    <source>
        <dbReference type="SAM" id="Coils"/>
    </source>
</evidence>
<feature type="coiled-coil region" evidence="10">
    <location>
        <begin position="318"/>
        <end position="348"/>
    </location>
</feature>
<keyword evidence="10" id="KW-0175">Coiled coil</keyword>
<evidence type="ECO:0000256" key="5">
    <source>
        <dbReference type="ARBA" id="ARBA00022763"/>
    </source>
</evidence>
<accession>Q1JYV6</accession>
<protein>
    <recommendedName>
        <fullName evidence="3 9">DNA repair protein RecN</fullName>
    </recommendedName>
    <alternativeName>
        <fullName evidence="8 9">Recombination protein N</fullName>
    </alternativeName>
</protein>
<dbReference type="Pfam" id="PF02463">
    <property type="entry name" value="SMC_N"/>
    <property type="match status" value="1"/>
</dbReference>
<gene>
    <name evidence="12" type="ORF">Dace_1400</name>
</gene>
<feature type="domain" description="RecF/RecN/SMC N-terminal" evidence="11">
    <location>
        <begin position="2"/>
        <end position="504"/>
    </location>
</feature>
<keyword evidence="13" id="KW-1185">Reference proteome</keyword>
<reference evidence="12" key="2">
    <citation type="submission" date="2006-05" db="EMBL/GenBank/DDBJ databases">
        <title>Sequencing of the draft genome and assembly of Desulfuromonas acetoxidans DSM 684.</title>
        <authorList>
            <consortium name="US DOE Joint Genome Institute (JGI-PGF)"/>
            <person name="Copeland A."/>
            <person name="Lucas S."/>
            <person name="Lapidus A."/>
            <person name="Barry K."/>
            <person name="Detter J.C."/>
            <person name="Glavina del Rio T."/>
            <person name="Hammon N."/>
            <person name="Israni S."/>
            <person name="Dalin E."/>
            <person name="Tice H."/>
            <person name="Bruce D."/>
            <person name="Pitluck S."/>
            <person name="Richardson P."/>
        </authorList>
    </citation>
    <scope>NUCLEOTIDE SEQUENCE [LARGE SCALE GENOMIC DNA]</scope>
    <source>
        <strain evidence="12">DSM 684</strain>
    </source>
</reference>
<dbReference type="FunFam" id="3.40.50.300:FF:000319">
    <property type="entry name" value="DNA repair protein RecN"/>
    <property type="match status" value="1"/>
</dbReference>
<evidence type="ECO:0000313" key="12">
    <source>
        <dbReference type="EMBL" id="EAT15538.1"/>
    </source>
</evidence>
<dbReference type="NCBIfam" id="TIGR00634">
    <property type="entry name" value="recN"/>
    <property type="match status" value="1"/>
</dbReference>
<reference evidence="12" key="1">
    <citation type="submission" date="2006-05" db="EMBL/GenBank/DDBJ databases">
        <title>Annotation of the draft genome assembly of Desulfuromonas acetoxidans DSM 684.</title>
        <authorList>
            <consortium name="US DOE Joint Genome Institute (JGI-ORNL)"/>
            <person name="Larimer F."/>
            <person name="Land M."/>
            <person name="Hauser L."/>
        </authorList>
    </citation>
    <scope>NUCLEOTIDE SEQUENCE [LARGE SCALE GENOMIC DNA]</scope>
    <source>
        <strain evidence="12">DSM 684</strain>
    </source>
</reference>
<dbReference type="InterPro" id="IPR004604">
    <property type="entry name" value="DNA_recomb/repair_RecN"/>
</dbReference>
<dbReference type="GO" id="GO:0005524">
    <property type="term" value="F:ATP binding"/>
    <property type="evidence" value="ECO:0007669"/>
    <property type="project" value="UniProtKB-KW"/>
</dbReference>